<evidence type="ECO:0000259" key="1">
    <source>
        <dbReference type="Pfam" id="PF09722"/>
    </source>
</evidence>
<protein>
    <submittedName>
        <fullName evidence="3">Putative DUF2384 protein</fullName>
    </submittedName>
</protein>
<dbReference type="InterPro" id="IPR024467">
    <property type="entry name" value="Xre/MbcA/ParS-like_toxin-bd"/>
</dbReference>
<dbReference type="KEGG" id="tpro:Ga0080559_TMP160"/>
<proteinExistence type="predicted"/>
<reference evidence="3 4" key="1">
    <citation type="submission" date="2016-03" db="EMBL/GenBank/DDBJ databases">
        <title>Deep-sea bacteria in the southern Pacific.</title>
        <authorList>
            <person name="Tang K."/>
        </authorList>
    </citation>
    <scope>NUCLEOTIDE SEQUENCE [LARGE SCALE GENOMIC DNA]</scope>
    <source>
        <strain evidence="3 4">JLT2016</strain>
        <plasmid evidence="4">Plasmid ptpro5</plasmid>
    </source>
</reference>
<dbReference type="Pfam" id="PF20432">
    <property type="entry name" value="Xre-like-HTH"/>
    <property type="match status" value="1"/>
</dbReference>
<evidence type="ECO:0000313" key="4">
    <source>
        <dbReference type="Proteomes" id="UP000186559"/>
    </source>
</evidence>
<dbReference type="GO" id="GO:0003677">
    <property type="term" value="F:DNA binding"/>
    <property type="evidence" value="ECO:0007669"/>
    <property type="project" value="InterPro"/>
</dbReference>
<dbReference type="RefSeq" id="WP_206512205.1">
    <property type="nucleotide sequence ID" value="NZ_CP014801.1"/>
</dbReference>
<feature type="domain" description="Antitoxin Xre-like helix-turn-helix" evidence="2">
    <location>
        <begin position="28"/>
        <end position="79"/>
    </location>
</feature>
<organism evidence="3 4">
    <name type="scientific">Salipiger profundus</name>
    <dbReference type="NCBI Taxonomy" id="1229727"/>
    <lineage>
        <taxon>Bacteria</taxon>
        <taxon>Pseudomonadati</taxon>
        <taxon>Pseudomonadota</taxon>
        <taxon>Alphaproteobacteria</taxon>
        <taxon>Rhodobacterales</taxon>
        <taxon>Roseobacteraceae</taxon>
        <taxon>Salipiger</taxon>
    </lineage>
</organism>
<accession>A0A1U7DDI7</accession>
<dbReference type="InterPro" id="IPR046847">
    <property type="entry name" value="Xre-like_HTH"/>
</dbReference>
<keyword evidence="3" id="KW-0614">Plasmid</keyword>
<dbReference type="Pfam" id="PF09722">
    <property type="entry name" value="Xre_MbcA_ParS_C"/>
    <property type="match status" value="1"/>
</dbReference>
<dbReference type="EMBL" id="CP014801">
    <property type="protein sequence ID" value="APX26136.1"/>
    <property type="molecule type" value="Genomic_DNA"/>
</dbReference>
<geneLocation type="plasmid" evidence="4">
    <name>ptpro5</name>
</geneLocation>
<keyword evidence="4" id="KW-1185">Reference proteome</keyword>
<sequence>MPELRRIEPHVAAPAPQFSDEEIQAMQRAFIKLAELWGMTDEQASVLMGDISVRTFRRWKAGEFGRAGIDTAARLSNIMGIHKALRLLFKEPARGYGWIKRPNTAFGGSTALDVMLGGQITDIMRVRRYLDAMRGPW</sequence>
<feature type="domain" description="Antitoxin Xre/MbcA/ParS-like toxin-binding" evidence="1">
    <location>
        <begin position="84"/>
        <end position="135"/>
    </location>
</feature>
<name>A0A1U7DDI7_9RHOB</name>
<gene>
    <name evidence="3" type="ORF">Ga0080559_TMP160</name>
</gene>
<dbReference type="AlphaFoldDB" id="A0A1U7DDI7"/>
<evidence type="ECO:0000313" key="3">
    <source>
        <dbReference type="EMBL" id="APX26136.1"/>
    </source>
</evidence>
<evidence type="ECO:0000259" key="2">
    <source>
        <dbReference type="Pfam" id="PF20432"/>
    </source>
</evidence>
<dbReference type="Proteomes" id="UP000186559">
    <property type="component" value="Plasmid pTPRO5"/>
</dbReference>